<dbReference type="Gene3D" id="2.40.170.20">
    <property type="entry name" value="TonB-dependent receptor, beta-barrel domain"/>
    <property type="match status" value="1"/>
</dbReference>
<evidence type="ECO:0000259" key="11">
    <source>
        <dbReference type="Pfam" id="PF00593"/>
    </source>
</evidence>
<evidence type="ECO:0000256" key="7">
    <source>
        <dbReference type="ARBA" id="ARBA00023237"/>
    </source>
</evidence>
<evidence type="ECO:0000256" key="5">
    <source>
        <dbReference type="ARBA" id="ARBA00023077"/>
    </source>
</evidence>
<dbReference type="PROSITE" id="PS52016">
    <property type="entry name" value="TONB_DEPENDENT_REC_3"/>
    <property type="match status" value="1"/>
</dbReference>
<comment type="similarity">
    <text evidence="8 9">Belongs to the TonB-dependent receptor family.</text>
</comment>
<dbReference type="InterPro" id="IPR023996">
    <property type="entry name" value="TonB-dep_OMP_SusC/RagA"/>
</dbReference>
<dbReference type="InterPro" id="IPR008969">
    <property type="entry name" value="CarboxyPept-like_regulatory"/>
</dbReference>
<dbReference type="InterPro" id="IPR023997">
    <property type="entry name" value="TonB-dep_OMP_SusC/RagA_CS"/>
</dbReference>
<evidence type="ECO:0000256" key="4">
    <source>
        <dbReference type="ARBA" id="ARBA00022692"/>
    </source>
</evidence>
<dbReference type="RefSeq" id="WP_157307824.1">
    <property type="nucleotide sequence ID" value="NZ_WRXN01000008.1"/>
</dbReference>
<organism evidence="13 14">
    <name type="scientific">Chitinophaga tropicalis</name>
    <dbReference type="NCBI Taxonomy" id="2683588"/>
    <lineage>
        <taxon>Bacteria</taxon>
        <taxon>Pseudomonadati</taxon>
        <taxon>Bacteroidota</taxon>
        <taxon>Chitinophagia</taxon>
        <taxon>Chitinophagales</taxon>
        <taxon>Chitinophagaceae</taxon>
        <taxon>Chitinophaga</taxon>
    </lineage>
</organism>
<evidence type="ECO:0000256" key="8">
    <source>
        <dbReference type="PROSITE-ProRule" id="PRU01360"/>
    </source>
</evidence>
<keyword evidence="3 8" id="KW-1134">Transmembrane beta strand</keyword>
<evidence type="ECO:0000256" key="3">
    <source>
        <dbReference type="ARBA" id="ARBA00022452"/>
    </source>
</evidence>
<dbReference type="NCBIfam" id="TIGR04057">
    <property type="entry name" value="SusC_RagA_signa"/>
    <property type="match status" value="1"/>
</dbReference>
<dbReference type="SUPFAM" id="SSF49464">
    <property type="entry name" value="Carboxypeptidase regulatory domain-like"/>
    <property type="match status" value="1"/>
</dbReference>
<evidence type="ECO:0000313" key="14">
    <source>
        <dbReference type="Proteomes" id="UP000461730"/>
    </source>
</evidence>
<name>A0A7K1U7Q9_9BACT</name>
<feature type="domain" description="TonB-dependent receptor plug" evidence="12">
    <location>
        <begin position="208"/>
        <end position="335"/>
    </location>
</feature>
<dbReference type="InterPro" id="IPR039426">
    <property type="entry name" value="TonB-dep_rcpt-like"/>
</dbReference>
<dbReference type="InterPro" id="IPR036942">
    <property type="entry name" value="Beta-barrel_TonB_sf"/>
</dbReference>
<dbReference type="InterPro" id="IPR012910">
    <property type="entry name" value="Plug_dom"/>
</dbReference>
<reference evidence="13 14" key="1">
    <citation type="submission" date="2019-12" db="EMBL/GenBank/DDBJ databases">
        <title>Chitinophaga sp. strain ysch24 (GDMCC 1.1355), whole genome shotgun sequence.</title>
        <authorList>
            <person name="Zhang X."/>
        </authorList>
    </citation>
    <scope>NUCLEOTIDE SEQUENCE [LARGE SCALE GENOMIC DNA]</scope>
    <source>
        <strain evidence="14">ysch24</strain>
    </source>
</reference>
<evidence type="ECO:0000256" key="10">
    <source>
        <dbReference type="SAM" id="SignalP"/>
    </source>
</evidence>
<keyword evidence="4 8" id="KW-0812">Transmembrane</keyword>
<feature type="domain" description="TonB-dependent receptor-like beta-barrel" evidence="11">
    <location>
        <begin position="521"/>
        <end position="890"/>
    </location>
</feature>
<protein>
    <submittedName>
        <fullName evidence="13">SusC/RagA family TonB-linked outer membrane protein</fullName>
    </submittedName>
</protein>
<evidence type="ECO:0000256" key="2">
    <source>
        <dbReference type="ARBA" id="ARBA00022448"/>
    </source>
</evidence>
<evidence type="ECO:0000259" key="12">
    <source>
        <dbReference type="Pfam" id="PF07715"/>
    </source>
</evidence>
<sequence length="1118" mass="123567">MSNSSFFRFIVCLFLLHFYMGAYAQATAPKVSLHVQNATLNEIFNQLRKQTGLWFMYSNEELNQNERVSASFDDALLDEVLTFLVGKKGYTWVYKEKTVIIKREFVTPVVRDTMLTVTGKIINEKGEPVPGATVMLNGSKKGALSNAEGIFTIVDVPENAYLTITNISFLKQEIGVKGRTMLGNIVLQERVDELDVTVVKGYYKTTKRLNTGSVVTIKGEDIARQPVTNPLIALQGRAPNLVITPTSGLPNGAVNVQLRGQNSLSRASLRSEPLIIVDGVPYQNNLSAGNLGSFGTIGDRLSALSFINVNDIEQIDVLSDADATSIYGSRGGNGVILITTKRGKEGATRINMAVSTGVSQVVKKIDLLDTRQYLQMRREAYTNDGLAIPDRSAAIKNFSNFDLTVWDTARYTDWQEKFLGRSAPSYNANISVTGGTPGIQYLISGNYSTQKYVYPGKNKYESGGATMSINTSSADNKFKTFIGGTFIFNNALAPVTDFTRLAVRLAPNAPTLYTEEGALNWEPNPSASNRAATWNNPYSQLLRTSRSDNNSVRGSADIGYEVIKGLIIKAAIGYSEIRTRNQNLFPIVSYDPANSSATGSALQTNLLVRSLTFDPQLSYDKKISKGRLNVITGFSLQRQSSFSETIAGYGYTSDALLKSMGDAATRNSVNGSSQYKYAAVFGRISYNWEGKYLLNLTGRRDGSSRFGPGHTFGNFWSTGGAWIFTEEDNIKRVLPVMSFGKLRFSYGTSGNDGIGDYQYLELYEGINNITYQNLSLIKSGGAVNPDYHWEELRKLELALETGFFKDRLLISAAYWRTRADDQLGTYRLPATAGTTEIIMNQDARIQNMGWDFILTSRNINSEDLSWSTSANLGLQANKLLSMPAGGYNGYFANPFIRVGQPFTGFATVYESKGVNVANGLYQFSDLVGNVSTSSNNSYIFAKKIDTRPLTLGLSNNISWKRFSLSFFIQFTRQMGRNYLYDPAFSGFNVGSFNSTAGVEFGNLPVELLNHWRKPGDVSTIQRLTSGLTTETLRSMLNKARESDLAWVDASFIRLRNLSVSYDIPFSRKRNGQLQNIRVYMIGQNLLTITKYKGLDPEVQNGSVLPMLRSITGGIQLEL</sequence>
<proteinExistence type="inferred from homology"/>
<dbReference type="EMBL" id="WRXN01000008">
    <property type="protein sequence ID" value="MVT10381.1"/>
    <property type="molecule type" value="Genomic_DNA"/>
</dbReference>
<evidence type="ECO:0000313" key="13">
    <source>
        <dbReference type="EMBL" id="MVT10381.1"/>
    </source>
</evidence>
<keyword evidence="14" id="KW-1185">Reference proteome</keyword>
<dbReference type="Gene3D" id="2.170.130.10">
    <property type="entry name" value="TonB-dependent receptor, plug domain"/>
    <property type="match status" value="1"/>
</dbReference>
<dbReference type="Proteomes" id="UP000461730">
    <property type="component" value="Unassembled WGS sequence"/>
</dbReference>
<gene>
    <name evidence="13" type="ORF">GO493_19070</name>
</gene>
<keyword evidence="5 9" id="KW-0798">TonB box</keyword>
<dbReference type="InterPro" id="IPR037066">
    <property type="entry name" value="Plug_dom_sf"/>
</dbReference>
<evidence type="ECO:0000256" key="6">
    <source>
        <dbReference type="ARBA" id="ARBA00023136"/>
    </source>
</evidence>
<keyword evidence="2 8" id="KW-0813">Transport</keyword>
<evidence type="ECO:0000256" key="9">
    <source>
        <dbReference type="RuleBase" id="RU003357"/>
    </source>
</evidence>
<dbReference type="SUPFAM" id="SSF56935">
    <property type="entry name" value="Porins"/>
    <property type="match status" value="1"/>
</dbReference>
<dbReference type="Pfam" id="PF00593">
    <property type="entry name" value="TonB_dep_Rec_b-barrel"/>
    <property type="match status" value="1"/>
</dbReference>
<comment type="subcellular location">
    <subcellularLocation>
        <location evidence="1 8">Cell outer membrane</location>
        <topology evidence="1 8">Multi-pass membrane protein</topology>
    </subcellularLocation>
</comment>
<dbReference type="NCBIfam" id="TIGR04056">
    <property type="entry name" value="OMP_RagA_SusC"/>
    <property type="match status" value="1"/>
</dbReference>
<comment type="caution">
    <text evidence="13">The sequence shown here is derived from an EMBL/GenBank/DDBJ whole genome shotgun (WGS) entry which is preliminary data.</text>
</comment>
<dbReference type="Pfam" id="PF07715">
    <property type="entry name" value="Plug"/>
    <property type="match status" value="1"/>
</dbReference>
<dbReference type="Pfam" id="PF13715">
    <property type="entry name" value="CarbopepD_reg_2"/>
    <property type="match status" value="1"/>
</dbReference>
<dbReference type="Gene3D" id="3.55.50.30">
    <property type="match status" value="1"/>
</dbReference>
<accession>A0A7K1U7Q9</accession>
<keyword evidence="10" id="KW-0732">Signal</keyword>
<keyword evidence="7 8" id="KW-0998">Cell outer membrane</keyword>
<dbReference type="InterPro" id="IPR000531">
    <property type="entry name" value="Beta-barrel_TonB"/>
</dbReference>
<dbReference type="Gene3D" id="2.60.40.1120">
    <property type="entry name" value="Carboxypeptidase-like, regulatory domain"/>
    <property type="match status" value="1"/>
</dbReference>
<feature type="chain" id="PRO_5029546428" evidence="10">
    <location>
        <begin position="25"/>
        <end position="1118"/>
    </location>
</feature>
<feature type="signal peptide" evidence="10">
    <location>
        <begin position="1"/>
        <end position="24"/>
    </location>
</feature>
<keyword evidence="6 8" id="KW-0472">Membrane</keyword>
<evidence type="ECO:0000256" key="1">
    <source>
        <dbReference type="ARBA" id="ARBA00004571"/>
    </source>
</evidence>
<dbReference type="GO" id="GO:0009279">
    <property type="term" value="C:cell outer membrane"/>
    <property type="evidence" value="ECO:0007669"/>
    <property type="project" value="UniProtKB-SubCell"/>
</dbReference>
<dbReference type="AlphaFoldDB" id="A0A7K1U7Q9"/>